<dbReference type="PROSITE" id="PS51464">
    <property type="entry name" value="SIS"/>
    <property type="match status" value="2"/>
</dbReference>
<organism evidence="4 5">
    <name type="scientific">Salinarimonas ramus</name>
    <dbReference type="NCBI Taxonomy" id="690164"/>
    <lineage>
        <taxon>Bacteria</taxon>
        <taxon>Pseudomonadati</taxon>
        <taxon>Pseudomonadota</taxon>
        <taxon>Alphaproteobacteria</taxon>
        <taxon>Hyphomicrobiales</taxon>
        <taxon>Salinarimonadaceae</taxon>
        <taxon>Salinarimonas</taxon>
    </lineage>
</organism>
<evidence type="ECO:0000259" key="3">
    <source>
        <dbReference type="PROSITE" id="PS51464"/>
    </source>
</evidence>
<evidence type="ECO:0000313" key="4">
    <source>
        <dbReference type="EMBL" id="GGK41290.1"/>
    </source>
</evidence>
<protein>
    <submittedName>
        <fullName evidence="4">Glucosamine-6-phosphate deaminase</fullName>
    </submittedName>
</protein>
<gene>
    <name evidence="4" type="ORF">GCM10011322_30520</name>
</gene>
<reference evidence="4 5" key="1">
    <citation type="journal article" date="2014" name="Int. J. Syst. Evol. Microbiol.">
        <title>Complete genome sequence of Corynebacterium casei LMG S-19264T (=DSM 44701T), isolated from a smear-ripened cheese.</title>
        <authorList>
            <consortium name="US DOE Joint Genome Institute (JGI-PGF)"/>
            <person name="Walter F."/>
            <person name="Albersmeier A."/>
            <person name="Kalinowski J."/>
            <person name="Ruckert C."/>
        </authorList>
    </citation>
    <scope>NUCLEOTIDE SEQUENCE [LARGE SCALE GENOMIC DNA]</scope>
    <source>
        <strain evidence="4 5">CGMCC 1.9161</strain>
    </source>
</reference>
<comment type="caution">
    <text evidence="4">The sequence shown here is derived from an EMBL/GenBank/DDBJ whole genome shotgun (WGS) entry which is preliminary data.</text>
</comment>
<dbReference type="PANTHER" id="PTHR10937:SF8">
    <property type="entry name" value="AMINOTRANSFERASE-RELATED"/>
    <property type="match status" value="1"/>
</dbReference>
<dbReference type="Proteomes" id="UP000600449">
    <property type="component" value="Unassembled WGS sequence"/>
</dbReference>
<evidence type="ECO:0000313" key="5">
    <source>
        <dbReference type="Proteomes" id="UP000600449"/>
    </source>
</evidence>
<accession>A0A917QBF5</accession>
<keyword evidence="5" id="KW-1185">Reference proteome</keyword>
<dbReference type="Gene3D" id="3.40.50.10490">
    <property type="entry name" value="Glucose-6-phosphate isomerase like protein, domain 1"/>
    <property type="match status" value="2"/>
</dbReference>
<dbReference type="InterPro" id="IPR046348">
    <property type="entry name" value="SIS_dom_sf"/>
</dbReference>
<dbReference type="Pfam" id="PF01380">
    <property type="entry name" value="SIS"/>
    <property type="match status" value="2"/>
</dbReference>
<dbReference type="InterPro" id="IPR035466">
    <property type="entry name" value="GlmS/AgaS_SIS"/>
</dbReference>
<evidence type="ECO:0000256" key="2">
    <source>
        <dbReference type="ARBA" id="ARBA00022737"/>
    </source>
</evidence>
<feature type="domain" description="SIS" evidence="3">
    <location>
        <begin position="195"/>
        <end position="332"/>
    </location>
</feature>
<dbReference type="SUPFAM" id="SSF53697">
    <property type="entry name" value="SIS domain"/>
    <property type="match status" value="1"/>
</dbReference>
<dbReference type="EMBL" id="BMMF01000009">
    <property type="protein sequence ID" value="GGK41290.1"/>
    <property type="molecule type" value="Genomic_DNA"/>
</dbReference>
<dbReference type="GO" id="GO:0097367">
    <property type="term" value="F:carbohydrate derivative binding"/>
    <property type="evidence" value="ECO:0007669"/>
    <property type="project" value="InterPro"/>
</dbReference>
<keyword evidence="2" id="KW-0677">Repeat</keyword>
<keyword evidence="1" id="KW-0808">Transferase</keyword>
<keyword evidence="1" id="KW-0032">Aminotransferase</keyword>
<dbReference type="CDD" id="cd05009">
    <property type="entry name" value="SIS_GlmS_GlmD_2"/>
    <property type="match status" value="1"/>
</dbReference>
<evidence type="ECO:0000256" key="1">
    <source>
        <dbReference type="ARBA" id="ARBA00022576"/>
    </source>
</evidence>
<feature type="domain" description="SIS" evidence="3">
    <location>
        <begin position="31"/>
        <end position="183"/>
    </location>
</feature>
<proteinExistence type="predicted"/>
<dbReference type="GO" id="GO:0008483">
    <property type="term" value="F:transaminase activity"/>
    <property type="evidence" value="ECO:0007669"/>
    <property type="project" value="UniProtKB-KW"/>
</dbReference>
<name>A0A917QBF5_9HYPH</name>
<dbReference type="RefSeq" id="WP_188914111.1">
    <property type="nucleotide sequence ID" value="NZ_BMMF01000009.1"/>
</dbReference>
<dbReference type="CDD" id="cd05008">
    <property type="entry name" value="SIS_GlmS_GlmD_1"/>
    <property type="match status" value="1"/>
</dbReference>
<sequence length="342" mass="34100">MTTSLMRAETDEASAVVARALACERETLARIGRRLADAPPPLITTAARGSSDNAVSVFEYLSAIVLGIPVASIGPSVASAYGARLRLEGAVHISVSQSGASPDIIALQKAAREGGATTIALVNVADSPLAAGADLVVPLHAGEEKSVAATKTCLASAALLAGIVAAASGDATLAAGLAALPEALAAPSEGDVEGLVEGLVAARSLFVLGRGPGYGVAREAALKAKETAALHAEAISLAEVQHGPKQLVAAGFPVLAFVADDAARAASERALDGLAGQGAQVRVVGPVADPSHGGLRTAATGAPLLDPLVALCAFYRVIEQAARARGHDPDAPSHLAKVTRTV</sequence>
<dbReference type="InterPro" id="IPR035490">
    <property type="entry name" value="GlmS/FrlB_SIS"/>
</dbReference>
<dbReference type="AlphaFoldDB" id="A0A917QBF5"/>
<dbReference type="PANTHER" id="PTHR10937">
    <property type="entry name" value="GLUCOSAMINE--FRUCTOSE-6-PHOSPHATE AMINOTRANSFERASE, ISOMERIZING"/>
    <property type="match status" value="1"/>
</dbReference>
<dbReference type="GO" id="GO:1901135">
    <property type="term" value="P:carbohydrate derivative metabolic process"/>
    <property type="evidence" value="ECO:0007669"/>
    <property type="project" value="InterPro"/>
</dbReference>
<dbReference type="InterPro" id="IPR001347">
    <property type="entry name" value="SIS_dom"/>
</dbReference>